<dbReference type="Gene3D" id="3.40.50.1820">
    <property type="entry name" value="alpha/beta hydrolase"/>
    <property type="match status" value="1"/>
</dbReference>
<dbReference type="InterPro" id="IPR050261">
    <property type="entry name" value="FrsA_esterase"/>
</dbReference>
<keyword evidence="3" id="KW-1185">Reference proteome</keyword>
<evidence type="ECO:0000313" key="2">
    <source>
        <dbReference type="EMBL" id="GAA5169843.1"/>
    </source>
</evidence>
<evidence type="ECO:0000313" key="3">
    <source>
        <dbReference type="Proteomes" id="UP001500547"/>
    </source>
</evidence>
<proteinExistence type="predicted"/>
<evidence type="ECO:0000256" key="1">
    <source>
        <dbReference type="ARBA" id="ARBA00022801"/>
    </source>
</evidence>
<name>A0ABP9QZI2_9RHOO</name>
<dbReference type="GO" id="GO:0016787">
    <property type="term" value="F:hydrolase activity"/>
    <property type="evidence" value="ECO:0007669"/>
    <property type="project" value="UniProtKB-KW"/>
</dbReference>
<gene>
    <name evidence="2" type="ORF">GCM10025770_31920</name>
</gene>
<organism evidence="2 3">
    <name type="scientific">Viridibacterium curvum</name>
    <dbReference type="NCBI Taxonomy" id="1101404"/>
    <lineage>
        <taxon>Bacteria</taxon>
        <taxon>Pseudomonadati</taxon>
        <taxon>Pseudomonadota</taxon>
        <taxon>Betaproteobacteria</taxon>
        <taxon>Rhodocyclales</taxon>
        <taxon>Rhodocyclaceae</taxon>
        <taxon>Viridibacterium</taxon>
    </lineage>
</organism>
<accession>A0ABP9QZI2</accession>
<dbReference type="InterPro" id="IPR029058">
    <property type="entry name" value="AB_hydrolase_fold"/>
</dbReference>
<dbReference type="PANTHER" id="PTHR22946">
    <property type="entry name" value="DIENELACTONE HYDROLASE DOMAIN-CONTAINING PROTEIN-RELATED"/>
    <property type="match status" value="1"/>
</dbReference>
<reference evidence="3" key="1">
    <citation type="journal article" date="2019" name="Int. J. Syst. Evol. Microbiol.">
        <title>The Global Catalogue of Microorganisms (GCM) 10K type strain sequencing project: providing services to taxonomists for standard genome sequencing and annotation.</title>
        <authorList>
            <consortium name="The Broad Institute Genomics Platform"/>
            <consortium name="The Broad Institute Genome Sequencing Center for Infectious Disease"/>
            <person name="Wu L."/>
            <person name="Ma J."/>
        </authorList>
    </citation>
    <scope>NUCLEOTIDE SEQUENCE [LARGE SCALE GENOMIC DNA]</scope>
    <source>
        <strain evidence="3">JCM 18715</strain>
    </source>
</reference>
<comment type="caution">
    <text evidence="2">The sequence shown here is derived from an EMBL/GenBank/DDBJ whole genome shotgun (WGS) entry which is preliminary data.</text>
</comment>
<protein>
    <submittedName>
        <fullName evidence="2">Dienelactone hydrolase family protein</fullName>
    </submittedName>
</protein>
<sequence>MVLLGCPLLAIAQTGANDPARYRPEPQRVAFKGPDGSTLQLTGMFWRPPQGEGPFPLVVLSHGSDAEAAGRRRMTVLGYWNAARYFLNRGFAVLYVLRPSYGDSEGPYLEANVGNCNSLDYGPGFEAMADVIAASLAHARSLPQLDLTRLVLVGHSAGGAASIAMAARRPAGLVTYINFGGGKGGSEQTPYSPCSAGNVEKHFSAYARSTDVPALWLYAQNDLYFGRDVAPRWHAAYQAAGGRAQLVMTEPAPDDKAGHHIVQQHLPLWIPAADSFLRQQGFQWGR</sequence>
<dbReference type="SUPFAM" id="SSF53474">
    <property type="entry name" value="alpha/beta-Hydrolases"/>
    <property type="match status" value="1"/>
</dbReference>
<dbReference type="Proteomes" id="UP001500547">
    <property type="component" value="Unassembled WGS sequence"/>
</dbReference>
<dbReference type="EMBL" id="BAABLD010000015">
    <property type="protein sequence ID" value="GAA5169843.1"/>
    <property type="molecule type" value="Genomic_DNA"/>
</dbReference>
<keyword evidence="1 2" id="KW-0378">Hydrolase</keyword>
<dbReference type="PANTHER" id="PTHR22946:SF9">
    <property type="entry name" value="POLYKETIDE TRANSFERASE AF380"/>
    <property type="match status" value="1"/>
</dbReference>